<evidence type="ECO:0000313" key="1">
    <source>
        <dbReference type="Proteomes" id="UP000887579"/>
    </source>
</evidence>
<evidence type="ECO:0000313" key="2">
    <source>
        <dbReference type="WBParaSite" id="ES5_v2.g30084.t1"/>
    </source>
</evidence>
<dbReference type="WBParaSite" id="ES5_v2.g30084.t1">
    <property type="protein sequence ID" value="ES5_v2.g30084.t1"/>
    <property type="gene ID" value="ES5_v2.g30084"/>
</dbReference>
<dbReference type="Proteomes" id="UP000887579">
    <property type="component" value="Unplaced"/>
</dbReference>
<protein>
    <submittedName>
        <fullName evidence="2">Adenylosuccinate lyase C-terminal domain-containing protein</fullName>
    </submittedName>
</protein>
<organism evidence="1 2">
    <name type="scientific">Panagrolaimus sp. ES5</name>
    <dbReference type="NCBI Taxonomy" id="591445"/>
    <lineage>
        <taxon>Eukaryota</taxon>
        <taxon>Metazoa</taxon>
        <taxon>Ecdysozoa</taxon>
        <taxon>Nematoda</taxon>
        <taxon>Chromadorea</taxon>
        <taxon>Rhabditida</taxon>
        <taxon>Tylenchina</taxon>
        <taxon>Panagrolaimomorpha</taxon>
        <taxon>Panagrolaimoidea</taxon>
        <taxon>Panagrolaimidae</taxon>
        <taxon>Panagrolaimus</taxon>
    </lineage>
</organism>
<sequence>EALTILADQGLERTLDDSAPRRSEIPDSFLLAETILTTLQNVFEGLTVQTDTVKKSVAKELPFLALEEALMRLSECGCDRQAGHAKIREISLNARKRMENGENVSIEEMFKDSVFDSIRDQVLKTASNPINFAGRCESQVHRFLKQELYPAIEKYLLADTSLKVTLDV</sequence>
<reference evidence="2" key="1">
    <citation type="submission" date="2022-11" db="UniProtKB">
        <authorList>
            <consortium name="WormBaseParasite"/>
        </authorList>
    </citation>
    <scope>IDENTIFICATION</scope>
</reference>
<proteinExistence type="predicted"/>
<name>A0AC34GKB8_9BILA</name>
<accession>A0AC34GKB8</accession>